<dbReference type="PANTHER" id="PTHR10357">
    <property type="entry name" value="ALPHA-AMYLASE FAMILY MEMBER"/>
    <property type="match status" value="1"/>
</dbReference>
<keyword evidence="2 5" id="KW-0808">Transferase</keyword>
<dbReference type="GO" id="GO:0009018">
    <property type="term" value="F:sucrose phosphorylase activity"/>
    <property type="evidence" value="ECO:0007669"/>
    <property type="project" value="UniProtKB-EC"/>
</dbReference>
<dbReference type="eggNOG" id="COG0366">
    <property type="taxonomic scope" value="Bacteria"/>
</dbReference>
<dbReference type="HOGENOM" id="CLU_021358_0_0_3"/>
<dbReference type="SUPFAM" id="SSF51445">
    <property type="entry name" value="(Trans)glycosidases"/>
    <property type="match status" value="1"/>
</dbReference>
<dbReference type="CAZy" id="GH13">
    <property type="family name" value="Glycoside Hydrolase Family 13"/>
</dbReference>
<dbReference type="InterPro" id="IPR006047">
    <property type="entry name" value="GH13_cat_dom"/>
</dbReference>
<dbReference type="RefSeq" id="WP_011129288.1">
    <property type="nucleotide sequence ID" value="NC_005070.1"/>
</dbReference>
<dbReference type="CDD" id="cd11356">
    <property type="entry name" value="AmyAc_Sucrose_phosphorylase-like_1"/>
    <property type="match status" value="1"/>
</dbReference>
<evidence type="ECO:0000259" key="4">
    <source>
        <dbReference type="SMART" id="SM00642"/>
    </source>
</evidence>
<feature type="binding site" evidence="3">
    <location>
        <position position="141"/>
    </location>
    <ligand>
        <name>substrate</name>
    </ligand>
</feature>
<accession>Q7U3J7</accession>
<feature type="binding site" evidence="3">
    <location>
        <position position="450"/>
    </location>
    <ligand>
        <name>substrate</name>
    </ligand>
</feature>
<evidence type="ECO:0000256" key="1">
    <source>
        <dbReference type="ARBA" id="ARBA00022676"/>
    </source>
</evidence>
<evidence type="ECO:0000313" key="5">
    <source>
        <dbReference type="EMBL" id="CAE08950.1"/>
    </source>
</evidence>
<name>Q7U3J7_PARMW</name>
<dbReference type="InterPro" id="IPR017853">
    <property type="entry name" value="GH"/>
</dbReference>
<dbReference type="InterPro" id="IPR013780">
    <property type="entry name" value="Glyco_hydro_b"/>
</dbReference>
<feature type="binding site" evidence="3">
    <location>
        <position position="103"/>
    </location>
    <ligand>
        <name>substrate</name>
    </ligand>
</feature>
<dbReference type="Proteomes" id="UP000001422">
    <property type="component" value="Chromosome"/>
</dbReference>
<dbReference type="AlphaFoldDB" id="Q7U3J7"/>
<organism evidence="5 6">
    <name type="scientific">Parasynechococcus marenigrum (strain WH8102)</name>
    <dbReference type="NCBI Taxonomy" id="84588"/>
    <lineage>
        <taxon>Bacteria</taxon>
        <taxon>Bacillati</taxon>
        <taxon>Cyanobacteriota</taxon>
        <taxon>Cyanophyceae</taxon>
        <taxon>Synechococcales</taxon>
        <taxon>Prochlorococcaceae</taxon>
        <taxon>Parasynechococcus</taxon>
        <taxon>Parasynechococcus marenigrum</taxon>
    </lineage>
</organism>
<dbReference type="SUPFAM" id="SSF51011">
    <property type="entry name" value="Glycosyl hydrolase domain"/>
    <property type="match status" value="1"/>
</dbReference>
<dbReference type="EC" id="2.4.1.7" evidence="5"/>
<dbReference type="SMART" id="SM00642">
    <property type="entry name" value="Aamy"/>
    <property type="match status" value="1"/>
</dbReference>
<dbReference type="InterPro" id="IPR033746">
    <property type="entry name" value="GGa_phosphorylase"/>
</dbReference>
<dbReference type="GO" id="GO:0005975">
    <property type="term" value="P:carbohydrate metabolic process"/>
    <property type="evidence" value="ECO:0007669"/>
    <property type="project" value="InterPro"/>
</dbReference>
<gene>
    <name evidence="5" type="ordered locus">SYNW2435</name>
</gene>
<reference evidence="5 6" key="1">
    <citation type="journal article" date="2003" name="Nature">
        <title>The genome of a motile marine Synechococcus.</title>
        <authorList>
            <person name="Palenik B."/>
            <person name="Brahamsha B."/>
            <person name="Larimer F."/>
            <person name="Land M."/>
            <person name="Hauser L."/>
            <person name="Chain P."/>
            <person name="Lamerdin J."/>
            <person name="Regala W."/>
            <person name="Allen E.A."/>
            <person name="McCarren J."/>
            <person name="Paulsen I."/>
            <person name="Dufresne A."/>
            <person name="Partensky F."/>
            <person name="Webb E."/>
            <person name="Waterbury J."/>
        </authorList>
    </citation>
    <scope>NUCLEOTIDE SEQUENCE [LARGE SCALE GENOMIC DNA]</scope>
    <source>
        <strain evidence="5 6">WH8102</strain>
    </source>
</reference>
<dbReference type="STRING" id="84588.SYNW2435"/>
<dbReference type="Gene3D" id="2.60.40.1180">
    <property type="entry name" value="Golgi alpha-mannosidase II"/>
    <property type="match status" value="1"/>
</dbReference>
<dbReference type="InterPro" id="IPR016377">
    <property type="entry name" value="Sucrose_GGa_phosphorylase-rel"/>
</dbReference>
<dbReference type="Gene3D" id="3.20.20.80">
    <property type="entry name" value="Glycosidases"/>
    <property type="match status" value="1"/>
</dbReference>
<evidence type="ECO:0000256" key="2">
    <source>
        <dbReference type="ARBA" id="ARBA00022679"/>
    </source>
</evidence>
<keyword evidence="6" id="KW-1185">Reference proteome</keyword>
<dbReference type="PANTHER" id="PTHR10357:SF214">
    <property type="entry name" value="GLUCOSYLGLYCERATE PHOSPHORYLASE"/>
    <property type="match status" value="1"/>
</dbReference>
<keyword evidence="1 5" id="KW-0328">Glycosyltransferase</keyword>
<proteinExistence type="predicted"/>
<dbReference type="EMBL" id="BX569695">
    <property type="protein sequence ID" value="CAE08950.1"/>
    <property type="molecule type" value="Genomic_DNA"/>
</dbReference>
<dbReference type="Gene3D" id="3.90.400.10">
    <property type="entry name" value="Oligo-1,6-glucosidase, Domain 2"/>
    <property type="match status" value="1"/>
</dbReference>
<evidence type="ECO:0000256" key="3">
    <source>
        <dbReference type="PIRSR" id="PIRSR003059-2"/>
    </source>
</evidence>
<dbReference type="InterPro" id="IPR045857">
    <property type="entry name" value="O16G_dom_2"/>
</dbReference>
<feature type="domain" description="Glycosyl hydrolase family 13 catalytic" evidence="4">
    <location>
        <begin position="69"/>
        <end position="406"/>
    </location>
</feature>
<dbReference type="KEGG" id="syw:SYNW2435"/>
<dbReference type="Pfam" id="PF00128">
    <property type="entry name" value="Alpha-amylase"/>
    <property type="match status" value="1"/>
</dbReference>
<feature type="binding site" evidence="3">
    <location>
        <begin position="234"/>
        <end position="236"/>
    </location>
    <ligand>
        <name>substrate</name>
    </ligand>
</feature>
<sequence>MQTLNAETLQGLLENLFPEDSSADSEQLSSQLLQILRGASANDDPPGATDLWSGADAVLITYADTVVEQGVPALRSLRQLLNNRLRPFAEVVHVLPFLTSTSDGGFAVASHDRIEPRFGDWRDLADLAHGRRMMADLVLNHISASHPWVRQFLRDEEPGRSCVLEAAPDPCWDQVVRPRSSSLFTQLSGSDGPRQVWTTFGPDQVDVDWRSPEVLLGFTRLLDRMLRHGVRWVRLDAVGFIWKTPGTGCIHLPEAHRIVEVLRQLMERSCSGGVVVTETNVPEQENLSYLVSGREAHLAYNFPLPPLLLEAAISGRADLLNGWLNRWPALPVATGLFNFTACHDGVGLRALEGLMTDQRRLQLLIACEQRGGLISHRRLTNGEEAPYEINISWWSAMADGGIDPAHLQRARFLMTQLLVLALPGVPAFYLPALLATPNDLGRFRRTGQRRDLNRPQFKADTVERRLQDPDSDATAVTSVLAHALRVRRDQPALHPDAAMEVMSAGRSDLVMLRRRGGGQTLVAVHNVTPSRLTLVLGRLGGRTGLAWTDCLSGSSETHGSQLQLEPYAVHWLIQA</sequence>
<dbReference type="PIRSF" id="PIRSF003059">
    <property type="entry name" value="Sucrose_phosphorylase"/>
    <property type="match status" value="1"/>
</dbReference>
<feature type="binding site" evidence="3">
    <location>
        <begin position="343"/>
        <end position="344"/>
    </location>
    <ligand>
        <name>substrate</name>
    </ligand>
</feature>
<evidence type="ECO:0000313" key="6">
    <source>
        <dbReference type="Proteomes" id="UP000001422"/>
    </source>
</evidence>
<protein>
    <submittedName>
        <fullName evidence="5">Sucrose phosphorylase</fullName>
        <ecNumber evidence="5">2.4.1.7</ecNumber>
    </submittedName>
</protein>